<evidence type="ECO:0000313" key="3">
    <source>
        <dbReference type="Proteomes" id="UP000053766"/>
    </source>
</evidence>
<dbReference type="AlphaFoldDB" id="A0A0D8XPQ1"/>
<dbReference type="PANTHER" id="PTHR32122">
    <property type="entry name" value="TATA BOX-BINDING PROTEIN ASSOCIATED FACTOR RNA POLYMERASE I SUBUNIT A"/>
    <property type="match status" value="1"/>
</dbReference>
<dbReference type="Proteomes" id="UP000053766">
    <property type="component" value="Unassembled WGS sequence"/>
</dbReference>
<dbReference type="PANTHER" id="PTHR32122:SF1">
    <property type="entry name" value="TATA BOX-BINDING PROTEIN-ASSOCIATED FACTOR RNA POLYMERASE I SUBUNIT A"/>
    <property type="match status" value="1"/>
</dbReference>
<feature type="signal peptide" evidence="1">
    <location>
        <begin position="1"/>
        <end position="24"/>
    </location>
</feature>
<organism evidence="2 3">
    <name type="scientific">Dictyocaulus viviparus</name>
    <name type="common">Bovine lungworm</name>
    <dbReference type="NCBI Taxonomy" id="29172"/>
    <lineage>
        <taxon>Eukaryota</taxon>
        <taxon>Metazoa</taxon>
        <taxon>Ecdysozoa</taxon>
        <taxon>Nematoda</taxon>
        <taxon>Chromadorea</taxon>
        <taxon>Rhabditida</taxon>
        <taxon>Rhabditina</taxon>
        <taxon>Rhabditomorpha</taxon>
        <taxon>Strongyloidea</taxon>
        <taxon>Metastrongylidae</taxon>
        <taxon>Dictyocaulus</taxon>
    </lineage>
</organism>
<dbReference type="InterPro" id="IPR052669">
    <property type="entry name" value="SL1/TIF-IB_Component"/>
</dbReference>
<evidence type="ECO:0000313" key="2">
    <source>
        <dbReference type="EMBL" id="KJH45707.1"/>
    </source>
</evidence>
<keyword evidence="1" id="KW-0732">Signal</keyword>
<dbReference type="OrthoDB" id="5792247at2759"/>
<dbReference type="EMBL" id="KN716391">
    <property type="protein sequence ID" value="KJH45707.1"/>
    <property type="molecule type" value="Genomic_DNA"/>
</dbReference>
<reference evidence="3" key="2">
    <citation type="journal article" date="2016" name="Sci. Rep.">
        <title>Dictyocaulus viviparus genome, variome and transcriptome elucidate lungworm biology and support future intervention.</title>
        <authorList>
            <person name="McNulty S.N."/>
            <person name="Strube C."/>
            <person name="Rosa B.A."/>
            <person name="Martin J.C."/>
            <person name="Tyagi R."/>
            <person name="Choi Y.J."/>
            <person name="Wang Q."/>
            <person name="Hallsworth Pepin K."/>
            <person name="Zhang X."/>
            <person name="Ozersky P."/>
            <person name="Wilson R.K."/>
            <person name="Sternberg P.W."/>
            <person name="Gasser R.B."/>
            <person name="Mitreva M."/>
        </authorList>
    </citation>
    <scope>NUCLEOTIDE SEQUENCE [LARGE SCALE GENOMIC DNA]</scope>
    <source>
        <strain evidence="3">HannoverDv2000</strain>
    </source>
</reference>
<evidence type="ECO:0000256" key="1">
    <source>
        <dbReference type="SAM" id="SignalP"/>
    </source>
</evidence>
<accession>A0A0D8XPQ1</accession>
<sequence length="255" mass="29540">MNSILMQLCEVLIATMLLGDTSYTCEIIMLESKVHRYNKNYENSFVWSAYKLIAEYEKWRRQPNSGGMISNTAQSLAETAETMSCHGTLFLEAACHIWAKLERFKAISEVLISCPQLLGRIIRLLKVLEFEHEVEVFVAEVCDKQDTTLSPCDPVWVDWCKPRVQHPEKYGKRAEVILRCVKVLFQFLDYGSNRGYGEAWILLYTAIKHIEPTQIVALWAERYDWWPQFHTVHLPLEAGSRRAELLAALQRLPTE</sequence>
<dbReference type="STRING" id="29172.A0A0D8XPQ1"/>
<protein>
    <submittedName>
        <fullName evidence="2">Uncharacterized protein</fullName>
    </submittedName>
</protein>
<gene>
    <name evidence="2" type="ORF">DICVIV_08241</name>
</gene>
<name>A0A0D8XPQ1_DICVI</name>
<feature type="chain" id="PRO_5002335953" evidence="1">
    <location>
        <begin position="25"/>
        <end position="255"/>
    </location>
</feature>
<reference evidence="2 3" key="1">
    <citation type="submission" date="2013-11" db="EMBL/GenBank/DDBJ databases">
        <title>Draft genome of the bovine lungworm Dictyocaulus viviparus.</title>
        <authorList>
            <person name="Mitreva M."/>
        </authorList>
    </citation>
    <scope>NUCLEOTIDE SEQUENCE [LARGE SCALE GENOMIC DNA]</scope>
    <source>
        <strain evidence="2 3">HannoverDv2000</strain>
    </source>
</reference>
<keyword evidence="3" id="KW-1185">Reference proteome</keyword>
<proteinExistence type="predicted"/>